<dbReference type="GO" id="GO:0016853">
    <property type="term" value="F:isomerase activity"/>
    <property type="evidence" value="ECO:0007669"/>
    <property type="project" value="UniProtKB-KW"/>
</dbReference>
<dbReference type="InterPro" id="IPR034660">
    <property type="entry name" value="DinB/YfiT-like"/>
</dbReference>
<dbReference type="RefSeq" id="WP_345556412.1">
    <property type="nucleotide sequence ID" value="NZ_BAABIK010000009.1"/>
</dbReference>
<sequence length="214" mass="23122">MTQQGDGAGAGTMAMAVCERVEFAELLDSLSPEQWDATTLCERWSVRDVVAHAISYEELGWGGLAARLARAGFNVDKANAIGVAEYSPRPTAELVRILRKYQRPRGLTALRGGMIALVDGMIHQQDIRRPLGLPREIPHDRLRTALRLALQAPPIGAAKRARGLTLVASDLDWTHGDGPEVRGRGESVLMAIAGRGEAVDELSGPGRSLLVERT</sequence>
<accession>A0ABP9GF99</accession>
<dbReference type="Proteomes" id="UP001499993">
    <property type="component" value="Unassembled WGS sequence"/>
</dbReference>
<gene>
    <name evidence="2" type="ORF">GCM10023224_20740</name>
</gene>
<dbReference type="EMBL" id="BAABIK010000009">
    <property type="protein sequence ID" value="GAA4939175.1"/>
    <property type="molecule type" value="Genomic_DNA"/>
</dbReference>
<evidence type="ECO:0000259" key="1">
    <source>
        <dbReference type="Pfam" id="PF11716"/>
    </source>
</evidence>
<organism evidence="2 3">
    <name type="scientific">Streptomonospora halophila</name>
    <dbReference type="NCBI Taxonomy" id="427369"/>
    <lineage>
        <taxon>Bacteria</taxon>
        <taxon>Bacillati</taxon>
        <taxon>Actinomycetota</taxon>
        <taxon>Actinomycetes</taxon>
        <taxon>Streptosporangiales</taxon>
        <taxon>Nocardiopsidaceae</taxon>
        <taxon>Streptomonospora</taxon>
    </lineage>
</organism>
<evidence type="ECO:0000313" key="2">
    <source>
        <dbReference type="EMBL" id="GAA4939175.1"/>
    </source>
</evidence>
<protein>
    <submittedName>
        <fullName evidence="2">Maleylpyruvate isomerase family mycothiol-dependent enzyme</fullName>
    </submittedName>
</protein>
<name>A0ABP9GF99_9ACTN</name>
<keyword evidence="2" id="KW-0413">Isomerase</keyword>
<dbReference type="Gene3D" id="1.20.120.450">
    <property type="entry name" value="dinb family like domain"/>
    <property type="match status" value="1"/>
</dbReference>
<comment type="caution">
    <text evidence="2">The sequence shown here is derived from an EMBL/GenBank/DDBJ whole genome shotgun (WGS) entry which is preliminary data.</text>
</comment>
<dbReference type="NCBIfam" id="TIGR03083">
    <property type="entry name" value="maleylpyruvate isomerase family mycothiol-dependent enzyme"/>
    <property type="match status" value="1"/>
</dbReference>
<dbReference type="Pfam" id="PF11716">
    <property type="entry name" value="MDMPI_N"/>
    <property type="match status" value="1"/>
</dbReference>
<evidence type="ECO:0000313" key="3">
    <source>
        <dbReference type="Proteomes" id="UP001499993"/>
    </source>
</evidence>
<dbReference type="InterPro" id="IPR017517">
    <property type="entry name" value="Maleyloyr_isom"/>
</dbReference>
<dbReference type="SUPFAM" id="SSF109854">
    <property type="entry name" value="DinB/YfiT-like putative metalloenzymes"/>
    <property type="match status" value="1"/>
</dbReference>
<proteinExistence type="predicted"/>
<reference evidence="3" key="1">
    <citation type="journal article" date="2019" name="Int. J. Syst. Evol. Microbiol.">
        <title>The Global Catalogue of Microorganisms (GCM) 10K type strain sequencing project: providing services to taxonomists for standard genome sequencing and annotation.</title>
        <authorList>
            <consortium name="The Broad Institute Genomics Platform"/>
            <consortium name="The Broad Institute Genome Sequencing Center for Infectious Disease"/>
            <person name="Wu L."/>
            <person name="Ma J."/>
        </authorList>
    </citation>
    <scope>NUCLEOTIDE SEQUENCE [LARGE SCALE GENOMIC DNA]</scope>
    <source>
        <strain evidence="3">JCM 18123</strain>
    </source>
</reference>
<feature type="domain" description="Mycothiol-dependent maleylpyruvate isomerase metal-binding" evidence="1">
    <location>
        <begin position="19"/>
        <end position="99"/>
    </location>
</feature>
<keyword evidence="3" id="KW-1185">Reference proteome</keyword>
<dbReference type="InterPro" id="IPR024344">
    <property type="entry name" value="MDMPI_metal-binding"/>
</dbReference>